<dbReference type="EMBL" id="UINC01082417">
    <property type="protein sequence ID" value="SVC27158.1"/>
    <property type="molecule type" value="Genomic_DNA"/>
</dbReference>
<sequence length="220" mass="23669">MRKMIAMMIVLGLSVSLYANNNASDKYGKDGAPAVRSLPDYRAPNSRTEEYELYLTDSYGDGWNGATVSVFLDYGDVAIVDGATIDDGDEASYLFDVELGMNISTVWVSGSYDSECTYGIYDAEGYLIIESGAGEITLGVTDYEGFCNVGNEEWLGSWSAHSPNYLLGFQVEVLVGGNAEYLSIIAGDNGPNQQIQMALYTDDGARDAASLVANTDAVEI</sequence>
<feature type="non-terminal residue" evidence="1">
    <location>
        <position position="220"/>
    </location>
</feature>
<reference evidence="1" key="1">
    <citation type="submission" date="2018-05" db="EMBL/GenBank/DDBJ databases">
        <authorList>
            <person name="Lanie J.A."/>
            <person name="Ng W.-L."/>
            <person name="Kazmierczak K.M."/>
            <person name="Andrzejewski T.M."/>
            <person name="Davidsen T.M."/>
            <person name="Wayne K.J."/>
            <person name="Tettelin H."/>
            <person name="Glass J.I."/>
            <person name="Rusch D."/>
            <person name="Podicherti R."/>
            <person name="Tsui H.-C.T."/>
            <person name="Winkler M.E."/>
        </authorList>
    </citation>
    <scope>NUCLEOTIDE SEQUENCE</scope>
</reference>
<gene>
    <name evidence="1" type="ORF">METZ01_LOCUS280012</name>
</gene>
<dbReference type="AlphaFoldDB" id="A0A382KRJ3"/>
<organism evidence="1">
    <name type="scientific">marine metagenome</name>
    <dbReference type="NCBI Taxonomy" id="408172"/>
    <lineage>
        <taxon>unclassified sequences</taxon>
        <taxon>metagenomes</taxon>
        <taxon>ecological metagenomes</taxon>
    </lineage>
</organism>
<protein>
    <submittedName>
        <fullName evidence="1">Uncharacterized protein</fullName>
    </submittedName>
</protein>
<name>A0A382KRJ3_9ZZZZ</name>
<evidence type="ECO:0000313" key="1">
    <source>
        <dbReference type="EMBL" id="SVC27158.1"/>
    </source>
</evidence>
<accession>A0A382KRJ3</accession>
<proteinExistence type="predicted"/>